<evidence type="ECO:0000313" key="3">
    <source>
        <dbReference type="Proteomes" id="UP000573603"/>
    </source>
</evidence>
<dbReference type="SUPFAM" id="SSF51735">
    <property type="entry name" value="NAD(P)-binding Rossmann-fold domains"/>
    <property type="match status" value="1"/>
</dbReference>
<organism evidence="2 3">
    <name type="scientific">Fusarium anthophilum</name>
    <dbReference type="NCBI Taxonomy" id="48485"/>
    <lineage>
        <taxon>Eukaryota</taxon>
        <taxon>Fungi</taxon>
        <taxon>Dikarya</taxon>
        <taxon>Ascomycota</taxon>
        <taxon>Pezizomycotina</taxon>
        <taxon>Sordariomycetes</taxon>
        <taxon>Hypocreomycetidae</taxon>
        <taxon>Hypocreales</taxon>
        <taxon>Nectriaceae</taxon>
        <taxon>Fusarium</taxon>
        <taxon>Fusarium fujikuroi species complex</taxon>
    </lineage>
</organism>
<evidence type="ECO:0000259" key="1">
    <source>
        <dbReference type="Pfam" id="PF22917"/>
    </source>
</evidence>
<feature type="domain" description="PRISE-like Rossmann-fold" evidence="1">
    <location>
        <begin position="9"/>
        <end position="146"/>
    </location>
</feature>
<comment type="caution">
    <text evidence="2">The sequence shown here is derived from an EMBL/GenBank/DDBJ whole genome shotgun (WGS) entry which is preliminary data.</text>
</comment>
<keyword evidence="3" id="KW-1185">Reference proteome</keyword>
<dbReference type="CDD" id="cd08948">
    <property type="entry name" value="5beta-POR_like_SDR_a"/>
    <property type="match status" value="1"/>
</dbReference>
<name>A0A8H5DNG0_9HYPO</name>
<dbReference type="InterPro" id="IPR055222">
    <property type="entry name" value="PRISE-like_Rossmann-fold"/>
</dbReference>
<accession>A0A8H5DNG0</accession>
<proteinExistence type="predicted"/>
<evidence type="ECO:0000313" key="2">
    <source>
        <dbReference type="EMBL" id="KAF5230059.1"/>
    </source>
</evidence>
<dbReference type="EMBL" id="JABEVY010000545">
    <property type="protein sequence ID" value="KAF5230059.1"/>
    <property type="molecule type" value="Genomic_DNA"/>
</dbReference>
<dbReference type="Proteomes" id="UP000573603">
    <property type="component" value="Unassembled WGS sequence"/>
</dbReference>
<dbReference type="PANTHER" id="PTHR32487:SF0">
    <property type="entry name" value="3-OXO-DELTA(4,5)-STEROID 5-BETA-REDUCTASE"/>
    <property type="match status" value="1"/>
</dbReference>
<dbReference type="PANTHER" id="PTHR32487">
    <property type="entry name" value="3-OXO-DELTA(4,5)-STEROID 5-BETA-REDUCTASE"/>
    <property type="match status" value="1"/>
</dbReference>
<gene>
    <name evidence="2" type="ORF">FANTH_13989</name>
</gene>
<dbReference type="InterPro" id="IPR036291">
    <property type="entry name" value="NAD(P)-bd_dom_sf"/>
</dbReference>
<dbReference type="AlphaFoldDB" id="A0A8H5DNG0"/>
<reference evidence="2 3" key="1">
    <citation type="journal article" date="2020" name="BMC Genomics">
        <title>Correction to: Identification and distribution of gene clusters required for synthesis of sphingolipid metabolism inhibitors in diverse species of the filamentous fungus Fusarium.</title>
        <authorList>
            <person name="Kim H.S."/>
            <person name="Lohmar J.M."/>
            <person name="Busman M."/>
            <person name="Brown D.W."/>
            <person name="Naumann T.A."/>
            <person name="Divon H.H."/>
            <person name="Lysoe E."/>
            <person name="Uhlig S."/>
            <person name="Proctor R.H."/>
        </authorList>
    </citation>
    <scope>NUCLEOTIDE SEQUENCE [LARGE SCALE GENOMIC DNA]</scope>
    <source>
        <strain evidence="2 3">NRRL 25214</strain>
    </source>
</reference>
<dbReference type="Pfam" id="PF22917">
    <property type="entry name" value="PRISE"/>
    <property type="match status" value="1"/>
</dbReference>
<dbReference type="Gene3D" id="3.40.50.720">
    <property type="entry name" value="NAD(P)-binding Rossmann-like Domain"/>
    <property type="match status" value="2"/>
</dbReference>
<sequence length="404" mass="45527">MAPARGKVAFVTGANGITGNAIIEHLIRKPESEWSKIIITSRRVPKQSLWQDHRVRFVALDFLNPVEELIQRMAPLCHDVTHSFFTSYVHIADFAKLRDSNIPLFHNFLVAIDIVTASTLQRICLQTSGKYYGPHLGPTEVPLHEEIGRYDYNVSDHQSNELTRTVGNGMSMALTLAIYMLVCREMGVPPIFPGNKSFFNQCVDDSSYAPSIADLSVWAVTDEHTENEAFNHQNGDVFVWKQLWGKLGQYFGIKPIPACTQFPIANHLQVPEFAEWHKDKKQVWERDFFDWAVGKAWLTIGSVGKARKFGWKRYDDTYDTYVETFRAFENAGVLPYADVLRAEKNKSQPTQASLAPHPYDAVTLMKSKVKKEPNGVDTNGLNQEGLKNGLHHGHVGNGDLAVKA</sequence>
<protein>
    <recommendedName>
        <fullName evidence="1">PRISE-like Rossmann-fold domain-containing protein</fullName>
    </recommendedName>
</protein>